<name>A0A8J9VP84_9NEOP</name>
<dbReference type="EMBL" id="OV170226">
    <property type="protein sequence ID" value="CAH0726383.1"/>
    <property type="molecule type" value="Genomic_DNA"/>
</dbReference>
<feature type="non-terminal residue" evidence="1">
    <location>
        <position position="119"/>
    </location>
</feature>
<proteinExistence type="predicted"/>
<reference evidence="1" key="1">
    <citation type="submission" date="2021-12" db="EMBL/GenBank/DDBJ databases">
        <authorList>
            <person name="Martin H S."/>
        </authorList>
    </citation>
    <scope>NUCLEOTIDE SEQUENCE</scope>
</reference>
<protein>
    <submittedName>
        <fullName evidence="1">Uncharacterized protein</fullName>
    </submittedName>
</protein>
<accession>A0A8J9VP84</accession>
<evidence type="ECO:0000313" key="1">
    <source>
        <dbReference type="EMBL" id="CAH0726383.1"/>
    </source>
</evidence>
<evidence type="ECO:0000313" key="2">
    <source>
        <dbReference type="Proteomes" id="UP000838878"/>
    </source>
</evidence>
<dbReference type="AlphaFoldDB" id="A0A8J9VP84"/>
<dbReference type="Proteomes" id="UP000838878">
    <property type="component" value="Chromosome 6"/>
</dbReference>
<organism evidence="1 2">
    <name type="scientific">Brenthis ino</name>
    <name type="common">lesser marbled fritillary</name>
    <dbReference type="NCBI Taxonomy" id="405034"/>
    <lineage>
        <taxon>Eukaryota</taxon>
        <taxon>Metazoa</taxon>
        <taxon>Ecdysozoa</taxon>
        <taxon>Arthropoda</taxon>
        <taxon>Hexapoda</taxon>
        <taxon>Insecta</taxon>
        <taxon>Pterygota</taxon>
        <taxon>Neoptera</taxon>
        <taxon>Endopterygota</taxon>
        <taxon>Lepidoptera</taxon>
        <taxon>Glossata</taxon>
        <taxon>Ditrysia</taxon>
        <taxon>Papilionoidea</taxon>
        <taxon>Nymphalidae</taxon>
        <taxon>Heliconiinae</taxon>
        <taxon>Argynnini</taxon>
        <taxon>Brenthis</taxon>
    </lineage>
</organism>
<gene>
    <name evidence="1" type="ORF">BINO364_LOCUS11846</name>
</gene>
<keyword evidence="2" id="KW-1185">Reference proteome</keyword>
<sequence length="119" mass="12723">MIRCTLSRLPPCIKGNLLFSALAVVRQKSANSTARALMAAARAPGARRGADWRRLSTTPMYDMRGSHGLTLAMANRYKGRPVLVVLGAGSGAACWQRASWPSAGRAASRVYNGIITAYT</sequence>